<dbReference type="Proteomes" id="UP000677228">
    <property type="component" value="Unassembled WGS sequence"/>
</dbReference>
<dbReference type="EMBL" id="CAJNOK010011613">
    <property type="protein sequence ID" value="CAF1144041.1"/>
    <property type="molecule type" value="Genomic_DNA"/>
</dbReference>
<feature type="non-terminal residue" evidence="2">
    <location>
        <position position="1"/>
    </location>
</feature>
<reference evidence="2" key="1">
    <citation type="submission" date="2021-02" db="EMBL/GenBank/DDBJ databases">
        <authorList>
            <person name="Nowell W R."/>
        </authorList>
    </citation>
    <scope>NUCLEOTIDE SEQUENCE</scope>
</reference>
<dbReference type="AlphaFoldDB" id="A0A815EG81"/>
<evidence type="ECO:0000313" key="5">
    <source>
        <dbReference type="Proteomes" id="UP000663829"/>
    </source>
</evidence>
<dbReference type="EMBL" id="CAJOBA010028018">
    <property type="protein sequence ID" value="CAF3943738.1"/>
    <property type="molecule type" value="Genomic_DNA"/>
</dbReference>
<dbReference type="EMBL" id="CAJOBC010041933">
    <property type="protein sequence ID" value="CAF4146462.1"/>
    <property type="molecule type" value="Genomic_DNA"/>
</dbReference>
<evidence type="ECO:0000313" key="1">
    <source>
        <dbReference type="EMBL" id="CAF1144041.1"/>
    </source>
</evidence>
<dbReference type="Proteomes" id="UP000681722">
    <property type="component" value="Unassembled WGS sequence"/>
</dbReference>
<proteinExistence type="predicted"/>
<keyword evidence="5" id="KW-1185">Reference proteome</keyword>
<accession>A0A815EG81</accession>
<evidence type="ECO:0000313" key="3">
    <source>
        <dbReference type="EMBL" id="CAF3943738.1"/>
    </source>
</evidence>
<comment type="caution">
    <text evidence="2">The sequence shown here is derived from an EMBL/GenBank/DDBJ whole genome shotgun (WGS) entry which is preliminary data.</text>
</comment>
<name>A0A815EG81_9BILA</name>
<protein>
    <submittedName>
        <fullName evidence="2">Uncharacterized protein</fullName>
    </submittedName>
</protein>
<evidence type="ECO:0000313" key="2">
    <source>
        <dbReference type="EMBL" id="CAF1309997.1"/>
    </source>
</evidence>
<dbReference type="EMBL" id="CAJNOQ010012886">
    <property type="protein sequence ID" value="CAF1309997.1"/>
    <property type="molecule type" value="Genomic_DNA"/>
</dbReference>
<dbReference type="Proteomes" id="UP000682733">
    <property type="component" value="Unassembled WGS sequence"/>
</dbReference>
<evidence type="ECO:0000313" key="4">
    <source>
        <dbReference type="EMBL" id="CAF4146462.1"/>
    </source>
</evidence>
<gene>
    <name evidence="2" type="ORF">GPM918_LOCUS28946</name>
    <name evidence="1" type="ORF">OVA965_LOCUS21269</name>
    <name evidence="4" type="ORF">SRO942_LOCUS29485</name>
    <name evidence="3" type="ORF">TMI583_LOCUS21885</name>
</gene>
<sequence>MEPISNSDARNAAFNNIAPIFLATNHQNYVCLSAQHLLDLHTCAKSLFQILSKCFAVRRATRPFSTIGMDQTIECTINKMGKGHGGISGRFRPELVDIWPKTFTFRTLLKLDEEDLTLILSKLNYEKLYSCENDHVAQLLSGKLIHDDIVTMYVLINSLVWIHYISEDRPLNLSSLFSYEFAKFPISLCGSNNPLLMNQQ</sequence>
<dbReference type="Proteomes" id="UP000663829">
    <property type="component" value="Unassembled WGS sequence"/>
</dbReference>
<organism evidence="2 5">
    <name type="scientific">Didymodactylos carnosus</name>
    <dbReference type="NCBI Taxonomy" id="1234261"/>
    <lineage>
        <taxon>Eukaryota</taxon>
        <taxon>Metazoa</taxon>
        <taxon>Spiralia</taxon>
        <taxon>Gnathifera</taxon>
        <taxon>Rotifera</taxon>
        <taxon>Eurotatoria</taxon>
        <taxon>Bdelloidea</taxon>
        <taxon>Philodinida</taxon>
        <taxon>Philodinidae</taxon>
        <taxon>Didymodactylos</taxon>
    </lineage>
</organism>